<evidence type="ECO:0000259" key="3">
    <source>
        <dbReference type="Pfam" id="PF14870"/>
    </source>
</evidence>
<sequence length="320" mass="34386">MLDVADTGSRLVAVGERGFILLSDDRGHSWRQVQAPVSVTLTRVAFADAQQGWAVGHAGVILHTVDGGLTWHKQLDGITIANLDLAQAQADFAADPSKRNTRALRGAKRLVADGPDKPLLDIHFFNAQHGIVLGAYGLALETLDGGQHWHSIRDRIDNPYGFHLYKLAELDGKLFICGEQGLLLRSSDNGQHFTALQSPSQGTLFGMLTTKTGGLLAYGLKGVIYLSEDGGDSWQQIENSLPATLTAGRRLHDGSLLLVDEAGRRLLSRDNGHSFQASSLDNPTYLTGLVQTGDSGLVLTSLRGPIHLASSDNNNKEPGQ</sequence>
<dbReference type="EMBL" id="SJDL01000050">
    <property type="protein sequence ID" value="TBW48324.1"/>
    <property type="molecule type" value="Genomic_DNA"/>
</dbReference>
<evidence type="ECO:0000313" key="5">
    <source>
        <dbReference type="Proteomes" id="UP000313645"/>
    </source>
</evidence>
<dbReference type="SUPFAM" id="SSF110296">
    <property type="entry name" value="Oligoxyloglucan reducing end-specific cellobiohydrolase"/>
    <property type="match status" value="1"/>
</dbReference>
<evidence type="ECO:0000313" key="4">
    <source>
        <dbReference type="EMBL" id="TBW48324.1"/>
    </source>
</evidence>
<dbReference type="PANTHER" id="PTHR47199">
    <property type="entry name" value="PHOTOSYSTEM II STABILITY/ASSEMBLY FACTOR HCF136, CHLOROPLASTIC"/>
    <property type="match status" value="1"/>
</dbReference>
<keyword evidence="5" id="KW-1185">Reference proteome</keyword>
<keyword evidence="2" id="KW-0604">Photosystem II</keyword>
<organism evidence="4 5">
    <name type="scientific">Marinobacter halodurans</name>
    <dbReference type="NCBI Taxonomy" id="2528979"/>
    <lineage>
        <taxon>Bacteria</taxon>
        <taxon>Pseudomonadati</taxon>
        <taxon>Pseudomonadota</taxon>
        <taxon>Gammaproteobacteria</taxon>
        <taxon>Pseudomonadales</taxon>
        <taxon>Marinobacteraceae</taxon>
        <taxon>Marinobacter</taxon>
    </lineage>
</organism>
<dbReference type="InterPro" id="IPR015943">
    <property type="entry name" value="WD40/YVTN_repeat-like_dom_sf"/>
</dbReference>
<gene>
    <name evidence="4" type="ORF">EZI54_21470</name>
</gene>
<proteinExistence type="predicted"/>
<dbReference type="InterPro" id="IPR028203">
    <property type="entry name" value="PSII_CF48-like_dom"/>
</dbReference>
<protein>
    <submittedName>
        <fullName evidence="4">Glycosyl hydrolase</fullName>
    </submittedName>
</protein>
<feature type="domain" description="Photosynthesis system II assembly factor Ycf48/Hcf136-like" evidence="3">
    <location>
        <begin position="28"/>
        <end position="74"/>
    </location>
</feature>
<dbReference type="GO" id="GO:0016787">
    <property type="term" value="F:hydrolase activity"/>
    <property type="evidence" value="ECO:0007669"/>
    <property type="project" value="UniProtKB-KW"/>
</dbReference>
<comment type="caution">
    <text evidence="4">The sequence shown here is derived from an EMBL/GenBank/DDBJ whole genome shotgun (WGS) entry which is preliminary data.</text>
</comment>
<dbReference type="Pfam" id="PF14870">
    <property type="entry name" value="PSII_BNR"/>
    <property type="match status" value="2"/>
</dbReference>
<accession>A0ABY1ZED2</accession>
<reference evidence="4 5" key="1">
    <citation type="submission" date="2019-02" db="EMBL/GenBank/DDBJ databases">
        <title>Marinobacter halodurans sp. nov., a marine bacterium isolated from sea tidal flat.</title>
        <authorList>
            <person name="Yoo Y."/>
            <person name="Lee D.W."/>
            <person name="Kim B.S."/>
            <person name="Kim J.-J."/>
        </authorList>
    </citation>
    <scope>NUCLEOTIDE SEQUENCE [LARGE SCALE GENOMIC DNA]</scope>
    <source>
        <strain evidence="4 5">YJ-S3-2</strain>
    </source>
</reference>
<dbReference type="Proteomes" id="UP000313645">
    <property type="component" value="Unassembled WGS sequence"/>
</dbReference>
<name>A0ABY1ZED2_9GAMM</name>
<keyword evidence="4" id="KW-0378">Hydrolase</keyword>
<dbReference type="Gene3D" id="2.130.10.10">
    <property type="entry name" value="YVTN repeat-like/Quinoprotein amine dehydrogenase"/>
    <property type="match status" value="2"/>
</dbReference>
<feature type="domain" description="Photosynthesis system II assembly factor Ycf48/Hcf136-like" evidence="3">
    <location>
        <begin position="117"/>
        <end position="264"/>
    </location>
</feature>
<evidence type="ECO:0000256" key="2">
    <source>
        <dbReference type="ARBA" id="ARBA00023276"/>
    </source>
</evidence>
<dbReference type="PANTHER" id="PTHR47199:SF2">
    <property type="entry name" value="PHOTOSYSTEM II STABILITY_ASSEMBLY FACTOR HCF136, CHLOROPLASTIC"/>
    <property type="match status" value="1"/>
</dbReference>
<evidence type="ECO:0000256" key="1">
    <source>
        <dbReference type="ARBA" id="ARBA00022531"/>
    </source>
</evidence>
<keyword evidence="1" id="KW-0602">Photosynthesis</keyword>